<proteinExistence type="predicted"/>
<dbReference type="EMBL" id="CAJVPK010000491">
    <property type="protein sequence ID" value="CAG8517285.1"/>
    <property type="molecule type" value="Genomic_DNA"/>
</dbReference>
<organism evidence="2 3">
    <name type="scientific">Diversispora eburnea</name>
    <dbReference type="NCBI Taxonomy" id="1213867"/>
    <lineage>
        <taxon>Eukaryota</taxon>
        <taxon>Fungi</taxon>
        <taxon>Fungi incertae sedis</taxon>
        <taxon>Mucoromycota</taxon>
        <taxon>Glomeromycotina</taxon>
        <taxon>Glomeromycetes</taxon>
        <taxon>Diversisporales</taxon>
        <taxon>Diversisporaceae</taxon>
        <taxon>Diversispora</taxon>
    </lineage>
</organism>
<reference evidence="2" key="1">
    <citation type="submission" date="2021-06" db="EMBL/GenBank/DDBJ databases">
        <authorList>
            <person name="Kallberg Y."/>
            <person name="Tangrot J."/>
            <person name="Rosling A."/>
        </authorList>
    </citation>
    <scope>NUCLEOTIDE SEQUENCE</scope>
    <source>
        <strain evidence="2">AZ414A</strain>
    </source>
</reference>
<dbReference type="AlphaFoldDB" id="A0A9N9A420"/>
<feature type="non-terminal residue" evidence="2">
    <location>
        <position position="202"/>
    </location>
</feature>
<evidence type="ECO:0000313" key="3">
    <source>
        <dbReference type="Proteomes" id="UP000789706"/>
    </source>
</evidence>
<accession>A0A9N9A420</accession>
<evidence type="ECO:0000313" key="2">
    <source>
        <dbReference type="EMBL" id="CAG8517285.1"/>
    </source>
</evidence>
<dbReference type="OrthoDB" id="8954335at2759"/>
<comment type="caution">
    <text evidence="2">The sequence shown here is derived from an EMBL/GenBank/DDBJ whole genome shotgun (WGS) entry which is preliminary data.</text>
</comment>
<feature type="region of interest" description="Disordered" evidence="1">
    <location>
        <begin position="111"/>
        <end position="148"/>
    </location>
</feature>
<feature type="compositionally biased region" description="Polar residues" evidence="1">
    <location>
        <begin position="117"/>
        <end position="130"/>
    </location>
</feature>
<sequence>SWGMSGSNNNGLSGSRSNGYDFELQIGDRHSNVTILVVGTKADLVKQELTGRQRRYSIVDEYGAAEKINAFFDKVIDKRFGFMENLPSPTFGNFATSSSISSITGVLSNRDDRRRSTVGTTTNGLPSSPVLTGFSRNEESNGLLRSPSLSPVSLRTLNSSPNLRDNNVSSNLLSKSSSLSSLRDNYNGIIGNRSLHNYLNGD</sequence>
<dbReference type="Proteomes" id="UP000789706">
    <property type="component" value="Unassembled WGS sequence"/>
</dbReference>
<protein>
    <submittedName>
        <fullName evidence="2">10287_t:CDS:1</fullName>
    </submittedName>
</protein>
<name>A0A9N9A420_9GLOM</name>
<evidence type="ECO:0000256" key="1">
    <source>
        <dbReference type="SAM" id="MobiDB-lite"/>
    </source>
</evidence>
<keyword evidence="3" id="KW-1185">Reference proteome</keyword>
<gene>
    <name evidence="2" type="ORF">DEBURN_LOCUS5483</name>
</gene>